<dbReference type="InterPro" id="IPR008969">
    <property type="entry name" value="CarboxyPept-like_regulatory"/>
</dbReference>
<reference evidence="3 4" key="1">
    <citation type="submission" date="2019-09" db="EMBL/GenBank/DDBJ databases">
        <title>Genome sequence of Adhaeribacter sp. M2.</title>
        <authorList>
            <person name="Srinivasan S."/>
        </authorList>
    </citation>
    <scope>NUCLEOTIDE SEQUENCE [LARGE SCALE GENOMIC DNA]</scope>
    <source>
        <strain evidence="3 4">M2</strain>
    </source>
</reference>
<keyword evidence="4" id="KW-1185">Reference proteome</keyword>
<comment type="caution">
    <text evidence="3">The sequence shown here is derived from an EMBL/GenBank/DDBJ whole genome shotgun (WGS) entry which is preliminary data.</text>
</comment>
<protein>
    <recommendedName>
        <fullName evidence="5">Carboxypeptidase-like regulatory domain-containing protein</fullName>
    </recommendedName>
</protein>
<dbReference type="AlphaFoldDB" id="A0A5N1J302"/>
<evidence type="ECO:0000313" key="4">
    <source>
        <dbReference type="Proteomes" id="UP000326570"/>
    </source>
</evidence>
<evidence type="ECO:0008006" key="5">
    <source>
        <dbReference type="Google" id="ProtNLM"/>
    </source>
</evidence>
<dbReference type="Proteomes" id="UP000326570">
    <property type="component" value="Unassembled WGS sequence"/>
</dbReference>
<feature type="region of interest" description="Disordered" evidence="1">
    <location>
        <begin position="127"/>
        <end position="148"/>
    </location>
</feature>
<sequence>MLRFLVCICFLVMAGQGFGQTQKPAVTISGRVVADSTLAPLQGVSIVARPSRFGTISQANGAFQLKANPGDTLVFSSVGFENGRYVVTQSPNQVIKVVLKEKSTLLKEVEVSTRPSAEKINRALRNMKRPPEPDPIKAPPPAKPLIAEKPTVEIKPAAFSNPASFLYEKYSREGKERQKMEEIQQAKKDSASRKKEAEYDKLFLDRNKPFK</sequence>
<feature type="region of interest" description="Disordered" evidence="1">
    <location>
        <begin position="173"/>
        <end position="211"/>
    </location>
</feature>
<name>A0A5N1J302_9BACT</name>
<gene>
    <name evidence="3" type="ORF">F0P94_05550</name>
</gene>
<dbReference type="SUPFAM" id="SSF49464">
    <property type="entry name" value="Carboxypeptidase regulatory domain-like"/>
    <property type="match status" value="1"/>
</dbReference>
<evidence type="ECO:0000256" key="1">
    <source>
        <dbReference type="SAM" id="MobiDB-lite"/>
    </source>
</evidence>
<dbReference type="Pfam" id="PF13715">
    <property type="entry name" value="CarbopepD_reg_2"/>
    <property type="match status" value="1"/>
</dbReference>
<organism evidence="3 4">
    <name type="scientific">Adhaeribacter soli</name>
    <dbReference type="NCBI Taxonomy" id="2607655"/>
    <lineage>
        <taxon>Bacteria</taxon>
        <taxon>Pseudomonadati</taxon>
        <taxon>Bacteroidota</taxon>
        <taxon>Cytophagia</taxon>
        <taxon>Cytophagales</taxon>
        <taxon>Hymenobacteraceae</taxon>
        <taxon>Adhaeribacter</taxon>
    </lineage>
</organism>
<keyword evidence="2" id="KW-0732">Signal</keyword>
<dbReference type="RefSeq" id="WP_150902823.1">
    <property type="nucleotide sequence ID" value="NZ_VTWT01000002.1"/>
</dbReference>
<feature type="chain" id="PRO_5024928604" description="Carboxypeptidase-like regulatory domain-containing protein" evidence="2">
    <location>
        <begin position="20"/>
        <end position="211"/>
    </location>
</feature>
<evidence type="ECO:0000313" key="3">
    <source>
        <dbReference type="EMBL" id="KAA9340896.1"/>
    </source>
</evidence>
<accession>A0A5N1J302</accession>
<evidence type="ECO:0000256" key="2">
    <source>
        <dbReference type="SAM" id="SignalP"/>
    </source>
</evidence>
<feature type="signal peptide" evidence="2">
    <location>
        <begin position="1"/>
        <end position="19"/>
    </location>
</feature>
<dbReference type="Gene3D" id="2.60.40.1120">
    <property type="entry name" value="Carboxypeptidase-like, regulatory domain"/>
    <property type="match status" value="1"/>
</dbReference>
<dbReference type="EMBL" id="VTWT01000002">
    <property type="protein sequence ID" value="KAA9340896.1"/>
    <property type="molecule type" value="Genomic_DNA"/>
</dbReference>
<proteinExistence type="predicted"/>